<dbReference type="SUPFAM" id="SSF54695">
    <property type="entry name" value="POZ domain"/>
    <property type="match status" value="1"/>
</dbReference>
<evidence type="ECO:0000256" key="2">
    <source>
        <dbReference type="ARBA" id="ARBA00022737"/>
    </source>
</evidence>
<keyword evidence="5" id="KW-1185">Reference proteome</keyword>
<dbReference type="Gene3D" id="1.25.40.420">
    <property type="match status" value="1"/>
</dbReference>
<reference evidence="4" key="2">
    <citation type="journal article" date="2008" name="Genome Biol.">
        <title>Improved genome assembly and evidence-based global gene model set for the chordate Ciona intestinalis: new insight into intron and operon populations.</title>
        <authorList>
            <person name="Satou Y."/>
            <person name="Mineta K."/>
            <person name="Ogasawara M."/>
            <person name="Sasakura Y."/>
            <person name="Shoguchi E."/>
            <person name="Ueno K."/>
            <person name="Yamada L."/>
            <person name="Matsumoto J."/>
            <person name="Wasserscheid J."/>
            <person name="Dewar K."/>
            <person name="Wiley G.B."/>
            <person name="Macmil S.L."/>
            <person name="Roe B.A."/>
            <person name="Zeller R.W."/>
            <person name="Hastings K.E."/>
            <person name="Lemaire P."/>
            <person name="Lindquist E."/>
            <person name="Endo T."/>
            <person name="Hotta K."/>
            <person name="Inaba K."/>
        </authorList>
    </citation>
    <scope>NUCLEOTIDE SEQUENCE [LARGE SCALE GENOMIC DNA]</scope>
    <source>
        <strain evidence="4">wild type</strain>
    </source>
</reference>
<dbReference type="Gene3D" id="2.120.10.80">
    <property type="entry name" value="Kelch-type beta propeller"/>
    <property type="match status" value="1"/>
</dbReference>
<dbReference type="InterPro" id="IPR017096">
    <property type="entry name" value="BTB-kelch_protein"/>
</dbReference>
<reference evidence="4" key="3">
    <citation type="submission" date="2025-08" db="UniProtKB">
        <authorList>
            <consortium name="Ensembl"/>
        </authorList>
    </citation>
    <scope>IDENTIFICATION</scope>
</reference>
<evidence type="ECO:0000313" key="4">
    <source>
        <dbReference type="Ensembl" id="ENSCINP00000006415.3"/>
    </source>
</evidence>
<accession>F6QJJ5</accession>
<evidence type="ECO:0000259" key="3">
    <source>
        <dbReference type="PROSITE" id="PS50097"/>
    </source>
</evidence>
<dbReference type="PIRSF" id="PIRSF037037">
    <property type="entry name" value="Kelch-like_protein_gigaxonin"/>
    <property type="match status" value="1"/>
</dbReference>
<dbReference type="SMART" id="SM00875">
    <property type="entry name" value="BACK"/>
    <property type="match status" value="1"/>
</dbReference>
<dbReference type="InterPro" id="IPR011333">
    <property type="entry name" value="SKP1/BTB/POZ_sf"/>
</dbReference>
<dbReference type="Pfam" id="PF01344">
    <property type="entry name" value="Kelch_1"/>
    <property type="match status" value="1"/>
</dbReference>
<dbReference type="PROSITE" id="PS50097">
    <property type="entry name" value="BTB"/>
    <property type="match status" value="1"/>
</dbReference>
<dbReference type="SMART" id="SM00225">
    <property type="entry name" value="BTB"/>
    <property type="match status" value="1"/>
</dbReference>
<protein>
    <recommendedName>
        <fullName evidence="3">BTB domain-containing protein</fullName>
    </recommendedName>
</protein>
<sequence length="558" mass="62892">MAAAETSFSINGTCSVEEQTHNIDHSSDLLQFANESRQDGCFNDIIVRVGEKNIPANKMVLSCYSKYFNTMFNTEMVEKYKDVVEVHGVDAESVEKLVDFMYTGKININTKNVCDLLAVSDFLQMPSVRKLCIEYLLTTVSPQNCFTIQALADRFTIPKLTEKFNNFVLENYQQVVSGDQVKKLSKNYVIKLLQLTHDKVSSDLVYTTVMNWVKFDLSSNESYLSEVIKFVDFYKLSSNMLKDVVSVEPLIRKVGDLVDSLFDALVQYSKKTAIFFNQSKVNTFYYLGIFLITLGGANSLTKVTKLDLQTKQWSQLPDLPVGRDNAAAVVIDDVLYYLGGDLRTDGKATATNIVHRMKLKEKVLIWEKIASMNDKRLGFGAAVLNGTIFVFGGPVDNYRSLLSGECYVVSLNKWIQLKPMKISRRGHSVVAHNGHLYSLGGRHGQQYLSSVACYDPISDEWKDVAPMQTQRGWFAAVVLNNAIYAIGGYDGKRRLKSVEKYNVDDDTWVYVGNMNIERDLHAACVAQNKIYVVGGLDSKNALKSIECYDDQTDKWNVI</sequence>
<dbReference type="GO" id="GO:0031463">
    <property type="term" value="C:Cul3-RING ubiquitin ligase complex"/>
    <property type="evidence" value="ECO:0000318"/>
    <property type="project" value="GO_Central"/>
</dbReference>
<dbReference type="Proteomes" id="UP000008144">
    <property type="component" value="Chromosome 6"/>
</dbReference>
<dbReference type="InterPro" id="IPR000210">
    <property type="entry name" value="BTB/POZ_dom"/>
</dbReference>
<reference evidence="5" key="1">
    <citation type="journal article" date="2002" name="Science">
        <title>The draft genome of Ciona intestinalis: insights into chordate and vertebrate origins.</title>
        <authorList>
            <person name="Dehal P."/>
            <person name="Satou Y."/>
            <person name="Campbell R.K."/>
            <person name="Chapman J."/>
            <person name="Degnan B."/>
            <person name="De Tomaso A."/>
            <person name="Davidson B."/>
            <person name="Di Gregorio A."/>
            <person name="Gelpke M."/>
            <person name="Goodstein D.M."/>
            <person name="Harafuji N."/>
            <person name="Hastings K.E."/>
            <person name="Ho I."/>
            <person name="Hotta K."/>
            <person name="Huang W."/>
            <person name="Kawashima T."/>
            <person name="Lemaire P."/>
            <person name="Martinez D."/>
            <person name="Meinertzhagen I.A."/>
            <person name="Necula S."/>
            <person name="Nonaka M."/>
            <person name="Putnam N."/>
            <person name="Rash S."/>
            <person name="Saiga H."/>
            <person name="Satake M."/>
            <person name="Terry A."/>
            <person name="Yamada L."/>
            <person name="Wang H.G."/>
            <person name="Awazu S."/>
            <person name="Azumi K."/>
            <person name="Boore J."/>
            <person name="Branno M."/>
            <person name="Chin-Bow S."/>
            <person name="DeSantis R."/>
            <person name="Doyle S."/>
            <person name="Francino P."/>
            <person name="Keys D.N."/>
            <person name="Haga S."/>
            <person name="Hayashi H."/>
            <person name="Hino K."/>
            <person name="Imai K.S."/>
            <person name="Inaba K."/>
            <person name="Kano S."/>
            <person name="Kobayashi K."/>
            <person name="Kobayashi M."/>
            <person name="Lee B.I."/>
            <person name="Makabe K.W."/>
            <person name="Manohar C."/>
            <person name="Matassi G."/>
            <person name="Medina M."/>
            <person name="Mochizuki Y."/>
            <person name="Mount S."/>
            <person name="Morishita T."/>
            <person name="Miura S."/>
            <person name="Nakayama A."/>
            <person name="Nishizaka S."/>
            <person name="Nomoto H."/>
            <person name="Ohta F."/>
            <person name="Oishi K."/>
            <person name="Rigoutsos I."/>
            <person name="Sano M."/>
            <person name="Sasaki A."/>
            <person name="Sasakura Y."/>
            <person name="Shoguchi E."/>
            <person name="Shin-i T."/>
            <person name="Spagnuolo A."/>
            <person name="Stainier D."/>
            <person name="Suzuki M.M."/>
            <person name="Tassy O."/>
            <person name="Takatori N."/>
            <person name="Tokuoka M."/>
            <person name="Yagi K."/>
            <person name="Yoshizaki F."/>
            <person name="Wada S."/>
            <person name="Zhang C."/>
            <person name="Hyatt P.D."/>
            <person name="Larimer F."/>
            <person name="Detter C."/>
            <person name="Doggett N."/>
            <person name="Glavina T."/>
            <person name="Hawkins T."/>
            <person name="Richardson P."/>
            <person name="Lucas S."/>
            <person name="Kohara Y."/>
            <person name="Levine M."/>
            <person name="Satoh N."/>
            <person name="Rokhsar D.S."/>
        </authorList>
    </citation>
    <scope>NUCLEOTIDE SEQUENCE [LARGE SCALE GENOMIC DNA]</scope>
</reference>
<dbReference type="Pfam" id="PF07707">
    <property type="entry name" value="BACK"/>
    <property type="match status" value="1"/>
</dbReference>
<evidence type="ECO:0000256" key="1">
    <source>
        <dbReference type="ARBA" id="ARBA00022441"/>
    </source>
</evidence>
<name>F6QJJ5_CIOIN</name>
<evidence type="ECO:0000313" key="5">
    <source>
        <dbReference type="Proteomes" id="UP000008144"/>
    </source>
</evidence>
<dbReference type="SUPFAM" id="SSF117281">
    <property type="entry name" value="Kelch motif"/>
    <property type="match status" value="1"/>
</dbReference>
<keyword evidence="1" id="KW-0880">Kelch repeat</keyword>
<feature type="domain" description="BTB" evidence="3">
    <location>
        <begin position="43"/>
        <end position="110"/>
    </location>
</feature>
<dbReference type="EMBL" id="EAAA01002250">
    <property type="status" value="NOT_ANNOTATED_CDS"/>
    <property type="molecule type" value="Genomic_DNA"/>
</dbReference>
<dbReference type="GO" id="GO:0043161">
    <property type="term" value="P:proteasome-mediated ubiquitin-dependent protein catabolic process"/>
    <property type="evidence" value="ECO:0000318"/>
    <property type="project" value="GO_Central"/>
</dbReference>
<dbReference type="PANTHER" id="PTHR45632">
    <property type="entry name" value="LD33804P"/>
    <property type="match status" value="1"/>
</dbReference>
<dbReference type="Pfam" id="PF00651">
    <property type="entry name" value="BTB"/>
    <property type="match status" value="1"/>
</dbReference>
<dbReference type="PANTHER" id="PTHR45632:SF17">
    <property type="entry name" value="KELCH-LIKE PROTEIN 31"/>
    <property type="match status" value="1"/>
</dbReference>
<dbReference type="InParanoid" id="F6QJJ5"/>
<reference evidence="4" key="4">
    <citation type="submission" date="2025-09" db="UniProtKB">
        <authorList>
            <consortium name="Ensembl"/>
        </authorList>
    </citation>
    <scope>IDENTIFICATION</scope>
</reference>
<dbReference type="GO" id="GO:1990756">
    <property type="term" value="F:ubiquitin-like ligase-substrate adaptor activity"/>
    <property type="evidence" value="ECO:0000318"/>
    <property type="project" value="GO_Central"/>
</dbReference>
<keyword evidence="2" id="KW-0677">Repeat</keyword>
<dbReference type="InterPro" id="IPR011705">
    <property type="entry name" value="BACK"/>
</dbReference>
<dbReference type="InterPro" id="IPR006652">
    <property type="entry name" value="Kelch_1"/>
</dbReference>
<dbReference type="InterPro" id="IPR015915">
    <property type="entry name" value="Kelch-typ_b-propeller"/>
</dbReference>
<organism evidence="4 5">
    <name type="scientific">Ciona intestinalis</name>
    <name type="common">Transparent sea squirt</name>
    <name type="synonym">Ascidia intestinalis</name>
    <dbReference type="NCBI Taxonomy" id="7719"/>
    <lineage>
        <taxon>Eukaryota</taxon>
        <taxon>Metazoa</taxon>
        <taxon>Chordata</taxon>
        <taxon>Tunicata</taxon>
        <taxon>Ascidiacea</taxon>
        <taxon>Phlebobranchia</taxon>
        <taxon>Cionidae</taxon>
        <taxon>Ciona</taxon>
    </lineage>
</organism>
<dbReference type="GeneTree" id="ENSGT00940000165174"/>
<dbReference type="GO" id="GO:0005737">
    <property type="term" value="C:cytoplasm"/>
    <property type="evidence" value="ECO:0000318"/>
    <property type="project" value="GO_Central"/>
</dbReference>
<proteinExistence type="predicted"/>
<dbReference type="SMART" id="SM00612">
    <property type="entry name" value="Kelch"/>
    <property type="match status" value="6"/>
</dbReference>
<dbReference type="Ensembl" id="ENSCINT00000006415.3">
    <property type="protein sequence ID" value="ENSCINP00000006415.3"/>
    <property type="gene ID" value="ENSCING00000022603.1"/>
</dbReference>
<dbReference type="Pfam" id="PF24681">
    <property type="entry name" value="Kelch_KLHDC2_KLHL20_DRC7"/>
    <property type="match status" value="1"/>
</dbReference>
<dbReference type="OMA" id="NMNIERD"/>
<dbReference type="AlphaFoldDB" id="F6QJJ5"/>
<dbReference type="Gene3D" id="3.30.710.10">
    <property type="entry name" value="Potassium Channel Kv1.1, Chain A"/>
    <property type="match status" value="1"/>
</dbReference>